<evidence type="ECO:0000256" key="8">
    <source>
        <dbReference type="ARBA" id="ARBA00023224"/>
    </source>
</evidence>
<evidence type="ECO:0000256" key="5">
    <source>
        <dbReference type="ARBA" id="ARBA00023040"/>
    </source>
</evidence>
<name>A0ABN8RGB7_9CNID</name>
<gene>
    <name evidence="11" type="ORF">PLOB_00020083</name>
</gene>
<dbReference type="SUPFAM" id="SSF81321">
    <property type="entry name" value="Family A G protein-coupled receptor-like"/>
    <property type="match status" value="1"/>
</dbReference>
<sequence length="218" mass="24923">INLGSCPVIIFMNTLVIFAIKTRRPLQSNYNILLACLAATDMVVGLVSQPLFIAQEIYLSGASLADYCDFYKTAVFFYMFPSVESLLMLALLSIERYIAMKYSLRYSSLVTAPRLTIVVFCSWIISVIPVIFHPIPATHLFAKWFIYVTVMPTILIIVYCHTTVYFVSRRHMKRIKTEQLPSEGKTKFLEERKAFKTTSIIITLVFLSYVPILTYGIL</sequence>
<evidence type="ECO:0000256" key="2">
    <source>
        <dbReference type="ARBA" id="ARBA00022475"/>
    </source>
</evidence>
<keyword evidence="3 9" id="KW-0812">Transmembrane</keyword>
<feature type="transmembrane region" description="Helical" evidence="9">
    <location>
        <begin position="115"/>
        <end position="132"/>
    </location>
</feature>
<keyword evidence="2" id="KW-1003">Cell membrane</keyword>
<dbReference type="Gene3D" id="1.20.1070.10">
    <property type="entry name" value="Rhodopsin 7-helix transmembrane proteins"/>
    <property type="match status" value="1"/>
</dbReference>
<feature type="non-terminal residue" evidence="11">
    <location>
        <position position="1"/>
    </location>
</feature>
<dbReference type="EMBL" id="CALNXK010000234">
    <property type="protein sequence ID" value="CAH3178062.1"/>
    <property type="molecule type" value="Genomic_DNA"/>
</dbReference>
<dbReference type="PANTHER" id="PTHR24249">
    <property type="entry name" value="HISTAMINE RECEPTOR-RELATED G-PROTEIN COUPLED RECEPTOR"/>
    <property type="match status" value="1"/>
</dbReference>
<feature type="domain" description="G-protein coupled receptors family 1 profile" evidence="10">
    <location>
        <begin position="12"/>
        <end position="218"/>
    </location>
</feature>
<reference evidence="11 12" key="1">
    <citation type="submission" date="2022-05" db="EMBL/GenBank/DDBJ databases">
        <authorList>
            <consortium name="Genoscope - CEA"/>
            <person name="William W."/>
        </authorList>
    </citation>
    <scope>NUCLEOTIDE SEQUENCE [LARGE SCALE GENOMIC DNA]</scope>
</reference>
<dbReference type="InterPro" id="IPR050569">
    <property type="entry name" value="TAAR"/>
</dbReference>
<evidence type="ECO:0000256" key="1">
    <source>
        <dbReference type="ARBA" id="ARBA00004651"/>
    </source>
</evidence>
<keyword evidence="8" id="KW-0807">Transducer</keyword>
<keyword evidence="6 9" id="KW-0472">Membrane</keyword>
<dbReference type="Proteomes" id="UP001159405">
    <property type="component" value="Unassembled WGS sequence"/>
</dbReference>
<protein>
    <recommendedName>
        <fullName evidence="10">G-protein coupled receptors family 1 profile domain-containing protein</fullName>
    </recommendedName>
</protein>
<accession>A0ABN8RGB7</accession>
<dbReference type="PRINTS" id="PR00237">
    <property type="entry name" value="GPCRRHODOPSN"/>
</dbReference>
<dbReference type="PROSITE" id="PS50262">
    <property type="entry name" value="G_PROTEIN_RECEP_F1_2"/>
    <property type="match status" value="1"/>
</dbReference>
<dbReference type="PANTHER" id="PTHR24249:SF421">
    <property type="entry name" value="G-PROTEIN COUPLED RECEPTORS FAMILY 1 PROFILE DOMAIN-CONTAINING PROTEIN"/>
    <property type="match status" value="1"/>
</dbReference>
<dbReference type="Pfam" id="PF00001">
    <property type="entry name" value="7tm_1"/>
    <property type="match status" value="1"/>
</dbReference>
<feature type="transmembrane region" description="Helical" evidence="9">
    <location>
        <begin position="194"/>
        <end position="217"/>
    </location>
</feature>
<evidence type="ECO:0000256" key="9">
    <source>
        <dbReference type="SAM" id="Phobius"/>
    </source>
</evidence>
<evidence type="ECO:0000256" key="7">
    <source>
        <dbReference type="ARBA" id="ARBA00023170"/>
    </source>
</evidence>
<dbReference type="CDD" id="cd00637">
    <property type="entry name" value="7tm_classA_rhodopsin-like"/>
    <property type="match status" value="1"/>
</dbReference>
<feature type="transmembrane region" description="Helical" evidence="9">
    <location>
        <begin position="74"/>
        <end position="94"/>
    </location>
</feature>
<dbReference type="InterPro" id="IPR017452">
    <property type="entry name" value="GPCR_Rhodpsn_7TM"/>
</dbReference>
<dbReference type="InterPro" id="IPR000276">
    <property type="entry name" value="GPCR_Rhodpsn"/>
</dbReference>
<organism evidence="11 12">
    <name type="scientific">Porites lobata</name>
    <dbReference type="NCBI Taxonomy" id="104759"/>
    <lineage>
        <taxon>Eukaryota</taxon>
        <taxon>Metazoa</taxon>
        <taxon>Cnidaria</taxon>
        <taxon>Anthozoa</taxon>
        <taxon>Hexacorallia</taxon>
        <taxon>Scleractinia</taxon>
        <taxon>Fungiina</taxon>
        <taxon>Poritidae</taxon>
        <taxon>Porites</taxon>
    </lineage>
</organism>
<evidence type="ECO:0000259" key="10">
    <source>
        <dbReference type="PROSITE" id="PS50262"/>
    </source>
</evidence>
<evidence type="ECO:0000256" key="4">
    <source>
        <dbReference type="ARBA" id="ARBA00022989"/>
    </source>
</evidence>
<evidence type="ECO:0000256" key="3">
    <source>
        <dbReference type="ARBA" id="ARBA00022692"/>
    </source>
</evidence>
<feature type="transmembrane region" description="Helical" evidence="9">
    <location>
        <begin position="30"/>
        <end position="54"/>
    </location>
</feature>
<keyword evidence="4 9" id="KW-1133">Transmembrane helix</keyword>
<keyword evidence="5" id="KW-0297">G-protein coupled receptor</keyword>
<keyword evidence="7" id="KW-0675">Receptor</keyword>
<comment type="subcellular location">
    <subcellularLocation>
        <location evidence="1">Cell membrane</location>
        <topology evidence="1">Multi-pass membrane protein</topology>
    </subcellularLocation>
</comment>
<comment type="caution">
    <text evidence="11">The sequence shown here is derived from an EMBL/GenBank/DDBJ whole genome shotgun (WGS) entry which is preliminary data.</text>
</comment>
<keyword evidence="12" id="KW-1185">Reference proteome</keyword>
<evidence type="ECO:0000313" key="11">
    <source>
        <dbReference type="EMBL" id="CAH3178062.1"/>
    </source>
</evidence>
<evidence type="ECO:0000313" key="12">
    <source>
        <dbReference type="Proteomes" id="UP001159405"/>
    </source>
</evidence>
<evidence type="ECO:0000256" key="6">
    <source>
        <dbReference type="ARBA" id="ARBA00023136"/>
    </source>
</evidence>
<proteinExistence type="predicted"/>
<feature type="transmembrane region" description="Helical" evidence="9">
    <location>
        <begin position="144"/>
        <end position="167"/>
    </location>
</feature>
<feature type="non-terminal residue" evidence="11">
    <location>
        <position position="218"/>
    </location>
</feature>